<comment type="caution">
    <text evidence="2">The sequence shown here is derived from an EMBL/GenBank/DDBJ whole genome shotgun (WGS) entry which is preliminary data.</text>
</comment>
<dbReference type="AlphaFoldDB" id="A0A7C8R4T3"/>
<name>A0A7C8R4T3_ORBOL</name>
<dbReference type="OrthoDB" id="10325923at2759"/>
<protein>
    <submittedName>
        <fullName evidence="2">Uncharacterized protein</fullName>
    </submittedName>
</protein>
<evidence type="ECO:0000313" key="2">
    <source>
        <dbReference type="EMBL" id="KAF3274619.1"/>
    </source>
</evidence>
<evidence type="ECO:0000313" key="3">
    <source>
        <dbReference type="Proteomes" id="UP000474640"/>
    </source>
</evidence>
<feature type="compositionally biased region" description="Low complexity" evidence="1">
    <location>
        <begin position="125"/>
        <end position="141"/>
    </location>
</feature>
<evidence type="ECO:0000256" key="1">
    <source>
        <dbReference type="SAM" id="MobiDB-lite"/>
    </source>
</evidence>
<organism evidence="2 3">
    <name type="scientific">Orbilia oligospora</name>
    <name type="common">Nematode-trapping fungus</name>
    <name type="synonym">Arthrobotrys oligospora</name>
    <dbReference type="NCBI Taxonomy" id="2813651"/>
    <lineage>
        <taxon>Eukaryota</taxon>
        <taxon>Fungi</taxon>
        <taxon>Dikarya</taxon>
        <taxon>Ascomycota</taxon>
        <taxon>Pezizomycotina</taxon>
        <taxon>Orbiliomycetes</taxon>
        <taxon>Orbiliales</taxon>
        <taxon>Orbiliaceae</taxon>
        <taxon>Orbilia</taxon>
    </lineage>
</organism>
<reference evidence="2 3" key="1">
    <citation type="submission" date="2020-01" db="EMBL/GenBank/DDBJ databases">
        <authorList>
            <person name="Palmer J.M."/>
        </authorList>
    </citation>
    <scope>NUCLEOTIDE SEQUENCE [LARGE SCALE GENOMIC DNA]</scope>
    <source>
        <strain evidence="2 3">TWF970</strain>
    </source>
</reference>
<feature type="region of interest" description="Disordered" evidence="1">
    <location>
        <begin position="113"/>
        <end position="230"/>
    </location>
</feature>
<dbReference type="Proteomes" id="UP000474640">
    <property type="component" value="Unassembled WGS sequence"/>
</dbReference>
<dbReference type="EMBL" id="JAABOJ010000043">
    <property type="protein sequence ID" value="KAF3274619.1"/>
    <property type="molecule type" value="Genomic_DNA"/>
</dbReference>
<proteinExistence type="predicted"/>
<feature type="compositionally biased region" description="Polar residues" evidence="1">
    <location>
        <begin position="113"/>
        <end position="124"/>
    </location>
</feature>
<sequence>MAKPSSSKPSSPPLPDSPYRPRIKRSMIWHPGHCTRGFIVTDFYGDLNASIIEHGEVIKCCGQFWKANRQCTVGQDGTDDPEEPHPIYKRYRPSTINDIKVSTIARPLNRCQCQPSHSTTVPNLTTKSATSITSTSMATSTNRNNKPTLSPTLPSQRSQTPSQFPITSATYSPTEYIAPEGSYPRPQQPTVPLPSSSRSAYRDPVVALSSRLPLERTKGHVAEGVGSALE</sequence>
<feature type="compositionally biased region" description="Polar residues" evidence="1">
    <location>
        <begin position="142"/>
        <end position="173"/>
    </location>
</feature>
<gene>
    <name evidence="2" type="ORF">TWF970_007874</name>
</gene>
<accession>A0A7C8R4T3</accession>
<feature type="region of interest" description="Disordered" evidence="1">
    <location>
        <begin position="1"/>
        <end position="20"/>
    </location>
</feature>